<accession>A0A3G1AZY6</accession>
<feature type="transmembrane region" description="Helical" evidence="1">
    <location>
        <begin position="94"/>
        <end position="113"/>
    </location>
</feature>
<feature type="transmembrane region" description="Helical" evidence="1">
    <location>
        <begin position="65"/>
        <end position="88"/>
    </location>
</feature>
<dbReference type="Proteomes" id="UP000266745">
    <property type="component" value="Chromosome"/>
</dbReference>
<name>A0A3G1AZY6_9ARCH</name>
<feature type="transmembrane region" description="Helical" evidence="1">
    <location>
        <begin position="12"/>
        <end position="32"/>
    </location>
</feature>
<dbReference type="RefSeq" id="WP_048187619.1">
    <property type="nucleotide sequence ID" value="NZ_CP011097.1"/>
</dbReference>
<keyword evidence="1" id="KW-0472">Membrane</keyword>
<dbReference type="STRING" id="1603555.SU86_000790"/>
<proteinExistence type="predicted"/>
<evidence type="ECO:0000313" key="2">
    <source>
        <dbReference type="EMBL" id="AJZ75164.1"/>
    </source>
</evidence>
<gene>
    <name evidence="2" type="ORF">SU86_000790</name>
</gene>
<dbReference type="OrthoDB" id="11440at2157"/>
<dbReference type="AlphaFoldDB" id="A0A3G1AZY6"/>
<sequence length="153" mass="16909">MNISPDAGTFFVAFLIGLFATLIMTLVEIPVWRRFGLRGVLEWHENQVLSTKLFRLDESNLHVKGIFFLHFANGGLGGVGFALALMVFSFATNIIFAGIAYGVFLWLVTLVPIHKPITGITPWRHPDGAMPMITSLIGHLVYGVITGYVFTIT</sequence>
<dbReference type="KEGG" id="tah:SU86_000790"/>
<evidence type="ECO:0000313" key="3">
    <source>
        <dbReference type="Proteomes" id="UP000266745"/>
    </source>
</evidence>
<keyword evidence="1" id="KW-1133">Transmembrane helix</keyword>
<keyword evidence="1" id="KW-0812">Transmembrane</keyword>
<feature type="transmembrane region" description="Helical" evidence="1">
    <location>
        <begin position="133"/>
        <end position="152"/>
    </location>
</feature>
<organism evidence="2 3">
    <name type="scientific">Candidatus Nitrosotenuis cloacae</name>
    <dbReference type="NCBI Taxonomy" id="1603555"/>
    <lineage>
        <taxon>Archaea</taxon>
        <taxon>Nitrososphaerota</taxon>
        <taxon>Candidatus Nitrosotenuis</taxon>
    </lineage>
</organism>
<protein>
    <submittedName>
        <fullName evidence="2">Uncharacterized protein</fullName>
    </submittedName>
</protein>
<evidence type="ECO:0000256" key="1">
    <source>
        <dbReference type="SAM" id="Phobius"/>
    </source>
</evidence>
<dbReference type="EMBL" id="CP011097">
    <property type="protein sequence ID" value="AJZ75164.1"/>
    <property type="molecule type" value="Genomic_DNA"/>
</dbReference>
<reference evidence="2 3" key="1">
    <citation type="journal article" date="2016" name="Sci. Rep.">
        <title>A novel ammonia-oxidizing archaeon from wastewater treatment plant: Its enrichment, physiological and genomic characteristics.</title>
        <authorList>
            <person name="Li Y."/>
            <person name="Ding K."/>
            <person name="Wen X."/>
            <person name="Zhang B."/>
            <person name="Shen B."/>
            <person name="Yang Y."/>
        </authorList>
    </citation>
    <scope>NUCLEOTIDE SEQUENCE [LARGE SCALE GENOMIC DNA]</scope>
    <source>
        <strain evidence="2 3">SAT1</strain>
    </source>
</reference>
<keyword evidence="3" id="KW-1185">Reference proteome</keyword>
<dbReference type="GeneID" id="24874914"/>